<feature type="transmembrane region" description="Helical" evidence="1">
    <location>
        <begin position="153"/>
        <end position="173"/>
    </location>
</feature>
<proteinExistence type="predicted"/>
<gene>
    <name evidence="2" type="ORF">H9747_03855</name>
</gene>
<organism evidence="2 3">
    <name type="scientific">Candidatus Blautia stercorigallinarum</name>
    <dbReference type="NCBI Taxonomy" id="2838501"/>
    <lineage>
        <taxon>Bacteria</taxon>
        <taxon>Bacillati</taxon>
        <taxon>Bacillota</taxon>
        <taxon>Clostridia</taxon>
        <taxon>Lachnospirales</taxon>
        <taxon>Lachnospiraceae</taxon>
        <taxon>Blautia</taxon>
    </lineage>
</organism>
<accession>A0A9D1PBC4</accession>
<evidence type="ECO:0000313" key="3">
    <source>
        <dbReference type="Proteomes" id="UP000886814"/>
    </source>
</evidence>
<feature type="transmembrane region" description="Helical" evidence="1">
    <location>
        <begin position="85"/>
        <end position="114"/>
    </location>
</feature>
<reference evidence="2" key="2">
    <citation type="submission" date="2021-04" db="EMBL/GenBank/DDBJ databases">
        <authorList>
            <person name="Gilroy R."/>
        </authorList>
    </citation>
    <scope>NUCLEOTIDE SEQUENCE</scope>
    <source>
        <strain evidence="2">CHK195-9823</strain>
    </source>
</reference>
<feature type="transmembrane region" description="Helical" evidence="1">
    <location>
        <begin position="21"/>
        <end position="40"/>
    </location>
</feature>
<keyword evidence="1" id="KW-0472">Membrane</keyword>
<dbReference type="AlphaFoldDB" id="A0A9D1PBC4"/>
<sequence length="216" mass="24501">MSGLIYRDIITQIRYSFLSKIIPDILFFLMFLVLLGKYRFSPLSMILLYLPTQTSIIPITLKEADSSYKGRMLSMTFPFSKRELVLSRYLSCCLYQLYGIGVMILFLTLHFLIYRTYSPVVYLGIFAGGLLITLFMTLINVMVSFVGNMNISTIFYIIFVVLAAAAYVLYLFLDIDLLDLLGLPFPLLWGIAVGIVAVTGILSYNVSMNAFARSCR</sequence>
<evidence type="ECO:0000313" key="2">
    <source>
        <dbReference type="EMBL" id="HIV38120.1"/>
    </source>
</evidence>
<comment type="caution">
    <text evidence="2">The sequence shown here is derived from an EMBL/GenBank/DDBJ whole genome shotgun (WGS) entry which is preliminary data.</text>
</comment>
<reference evidence="2" key="1">
    <citation type="journal article" date="2021" name="PeerJ">
        <title>Extensive microbial diversity within the chicken gut microbiome revealed by metagenomics and culture.</title>
        <authorList>
            <person name="Gilroy R."/>
            <person name="Ravi A."/>
            <person name="Getino M."/>
            <person name="Pursley I."/>
            <person name="Horton D.L."/>
            <person name="Alikhan N.F."/>
            <person name="Baker D."/>
            <person name="Gharbi K."/>
            <person name="Hall N."/>
            <person name="Watson M."/>
            <person name="Adriaenssens E.M."/>
            <person name="Foster-Nyarko E."/>
            <person name="Jarju S."/>
            <person name="Secka A."/>
            <person name="Antonio M."/>
            <person name="Oren A."/>
            <person name="Chaudhuri R.R."/>
            <person name="La Ragione R."/>
            <person name="Hildebrand F."/>
            <person name="Pallen M.J."/>
        </authorList>
    </citation>
    <scope>NUCLEOTIDE SEQUENCE</scope>
    <source>
        <strain evidence="2">CHK195-9823</strain>
    </source>
</reference>
<protein>
    <submittedName>
        <fullName evidence="2">ABC-2 transporter permease</fullName>
    </submittedName>
</protein>
<dbReference type="Pfam" id="PF13346">
    <property type="entry name" value="ABC2_membrane_5"/>
    <property type="match status" value="1"/>
</dbReference>
<keyword evidence="1" id="KW-1133">Transmembrane helix</keyword>
<dbReference type="Proteomes" id="UP000886814">
    <property type="component" value="Unassembled WGS sequence"/>
</dbReference>
<dbReference type="EMBL" id="DXIQ01000024">
    <property type="protein sequence ID" value="HIV38120.1"/>
    <property type="molecule type" value="Genomic_DNA"/>
</dbReference>
<name>A0A9D1PBC4_9FIRM</name>
<dbReference type="InterPro" id="IPR025699">
    <property type="entry name" value="ABC2_memb-like"/>
</dbReference>
<evidence type="ECO:0000256" key="1">
    <source>
        <dbReference type="SAM" id="Phobius"/>
    </source>
</evidence>
<feature type="transmembrane region" description="Helical" evidence="1">
    <location>
        <begin position="120"/>
        <end position="141"/>
    </location>
</feature>
<keyword evidence="1" id="KW-0812">Transmembrane</keyword>
<feature type="transmembrane region" description="Helical" evidence="1">
    <location>
        <begin position="185"/>
        <end position="206"/>
    </location>
</feature>
<feature type="transmembrane region" description="Helical" evidence="1">
    <location>
        <begin position="46"/>
        <end position="64"/>
    </location>
</feature>